<proteinExistence type="inferred from homology"/>
<evidence type="ECO:0000313" key="7">
    <source>
        <dbReference type="Proteomes" id="UP000318478"/>
    </source>
</evidence>
<dbReference type="AlphaFoldDB" id="A0A5C5XT38"/>
<dbReference type="InterPro" id="IPR002559">
    <property type="entry name" value="Transposase_11"/>
</dbReference>
<evidence type="ECO:0000256" key="1">
    <source>
        <dbReference type="ARBA" id="ARBA00010075"/>
    </source>
</evidence>
<protein>
    <submittedName>
        <fullName evidence="6">Transposase DDE domain protein</fullName>
    </submittedName>
</protein>
<dbReference type="PANTHER" id="PTHR33258">
    <property type="entry name" value="TRANSPOSASE INSL FOR INSERTION SEQUENCE ELEMENT IS186A-RELATED"/>
    <property type="match status" value="1"/>
</dbReference>
<keyword evidence="4" id="KW-0233">DNA recombination</keyword>
<dbReference type="RefSeq" id="WP_146591951.1">
    <property type="nucleotide sequence ID" value="NZ_SJPO01000020.1"/>
</dbReference>
<dbReference type="GO" id="GO:0003677">
    <property type="term" value="F:DNA binding"/>
    <property type="evidence" value="ECO:0007669"/>
    <property type="project" value="UniProtKB-KW"/>
</dbReference>
<comment type="caution">
    <text evidence="6">The sequence shown here is derived from an EMBL/GenBank/DDBJ whole genome shotgun (WGS) entry which is preliminary data.</text>
</comment>
<sequence length="416" mass="46321">MSSPEPAEWPEPLIGGKYIRLLQKHLDGLRGDDAHGNRRLFLDDVFVVYLLAFFNPAIRSLRTIEDLSQTRQAQKHLTVAKICKSTLSDFNSLSDPERLTPIVEALAGQLARKQARQPTGDAGDLHQLLQKTVAVDGTFLPAVAGVAWAIAERNNHGATRHRARVDAHVNAATWLPEVLVVPDPGQSEADSAVTHVQPNRIHVYDRGYMSFALLRAHCETPGADFVVRFKPAGSNSSALEVELEKELREEDLAAGVVSDRVGRFATDSAGRAGIADALFREVVVSLNSDGETKTLRLITDLLDVPAATVATLYRWRWRVELFFRWLKTLANFDHLISHTREGVQTHLYVTVIAAMLMYLHTGYRPSKYLFVLLSQVAAGGATLDEVLPILRERERRCELDRQSRARRAAKKKSENA</sequence>
<dbReference type="Proteomes" id="UP000318478">
    <property type="component" value="Unassembled WGS sequence"/>
</dbReference>
<dbReference type="InterPro" id="IPR012337">
    <property type="entry name" value="RNaseH-like_sf"/>
</dbReference>
<dbReference type="OrthoDB" id="231179at2"/>
<organism evidence="6 7">
    <name type="scientific">Posidoniimonas polymericola</name>
    <dbReference type="NCBI Taxonomy" id="2528002"/>
    <lineage>
        <taxon>Bacteria</taxon>
        <taxon>Pseudomonadati</taxon>
        <taxon>Planctomycetota</taxon>
        <taxon>Planctomycetia</taxon>
        <taxon>Pirellulales</taxon>
        <taxon>Lacipirellulaceae</taxon>
        <taxon>Posidoniimonas</taxon>
    </lineage>
</organism>
<dbReference type="PANTHER" id="PTHR33258:SF1">
    <property type="entry name" value="TRANSPOSASE INSL FOR INSERTION SEQUENCE ELEMENT IS186A-RELATED"/>
    <property type="match status" value="1"/>
</dbReference>
<gene>
    <name evidence="6" type="ORF">Pla123a_49210</name>
</gene>
<keyword evidence="7" id="KW-1185">Reference proteome</keyword>
<keyword evidence="3" id="KW-0238">DNA-binding</keyword>
<evidence type="ECO:0000313" key="6">
    <source>
        <dbReference type="EMBL" id="TWT65175.1"/>
    </source>
</evidence>
<name>A0A5C5XT38_9BACT</name>
<dbReference type="GO" id="GO:0004803">
    <property type="term" value="F:transposase activity"/>
    <property type="evidence" value="ECO:0007669"/>
    <property type="project" value="InterPro"/>
</dbReference>
<feature type="domain" description="Transposase IS4-like" evidence="5">
    <location>
        <begin position="131"/>
        <end position="356"/>
    </location>
</feature>
<dbReference type="SUPFAM" id="SSF53098">
    <property type="entry name" value="Ribonuclease H-like"/>
    <property type="match status" value="1"/>
</dbReference>
<comment type="similarity">
    <text evidence="1">Belongs to the transposase 11 family.</text>
</comment>
<accession>A0A5C5XT38</accession>
<dbReference type="NCBIfam" id="NF033592">
    <property type="entry name" value="transpos_IS4_1"/>
    <property type="match status" value="1"/>
</dbReference>
<dbReference type="EMBL" id="SJPO01000020">
    <property type="protein sequence ID" value="TWT65175.1"/>
    <property type="molecule type" value="Genomic_DNA"/>
</dbReference>
<evidence type="ECO:0000256" key="2">
    <source>
        <dbReference type="ARBA" id="ARBA00022578"/>
    </source>
</evidence>
<reference evidence="6 7" key="1">
    <citation type="submission" date="2019-02" db="EMBL/GenBank/DDBJ databases">
        <title>Deep-cultivation of Planctomycetes and their phenomic and genomic characterization uncovers novel biology.</title>
        <authorList>
            <person name="Wiegand S."/>
            <person name="Jogler M."/>
            <person name="Boedeker C."/>
            <person name="Pinto D."/>
            <person name="Vollmers J."/>
            <person name="Rivas-Marin E."/>
            <person name="Kohn T."/>
            <person name="Peeters S.H."/>
            <person name="Heuer A."/>
            <person name="Rast P."/>
            <person name="Oberbeckmann S."/>
            <person name="Bunk B."/>
            <person name="Jeske O."/>
            <person name="Meyerdierks A."/>
            <person name="Storesund J.E."/>
            <person name="Kallscheuer N."/>
            <person name="Luecker S."/>
            <person name="Lage O.M."/>
            <person name="Pohl T."/>
            <person name="Merkel B.J."/>
            <person name="Hornburger P."/>
            <person name="Mueller R.-W."/>
            <person name="Bruemmer F."/>
            <person name="Labrenz M."/>
            <person name="Spormann A.M."/>
            <person name="Op Den Camp H."/>
            <person name="Overmann J."/>
            <person name="Amann R."/>
            <person name="Jetten M.S.M."/>
            <person name="Mascher T."/>
            <person name="Medema M.H."/>
            <person name="Devos D.P."/>
            <person name="Kaster A.-K."/>
            <person name="Ovreas L."/>
            <person name="Rohde M."/>
            <person name="Galperin M.Y."/>
            <person name="Jogler C."/>
        </authorList>
    </citation>
    <scope>NUCLEOTIDE SEQUENCE [LARGE SCALE GENOMIC DNA]</scope>
    <source>
        <strain evidence="6 7">Pla123a</strain>
    </source>
</reference>
<evidence type="ECO:0000256" key="4">
    <source>
        <dbReference type="ARBA" id="ARBA00023172"/>
    </source>
</evidence>
<dbReference type="GO" id="GO:0006313">
    <property type="term" value="P:DNA transposition"/>
    <property type="evidence" value="ECO:0007669"/>
    <property type="project" value="InterPro"/>
</dbReference>
<keyword evidence="2" id="KW-0815">Transposition</keyword>
<dbReference type="InterPro" id="IPR047952">
    <property type="entry name" value="Transpos_IS4"/>
</dbReference>
<dbReference type="Pfam" id="PF01609">
    <property type="entry name" value="DDE_Tnp_1"/>
    <property type="match status" value="1"/>
</dbReference>
<evidence type="ECO:0000259" key="5">
    <source>
        <dbReference type="Pfam" id="PF01609"/>
    </source>
</evidence>
<evidence type="ECO:0000256" key="3">
    <source>
        <dbReference type="ARBA" id="ARBA00023125"/>
    </source>
</evidence>
<dbReference type="Gene3D" id="3.90.350.10">
    <property type="entry name" value="Transposase Inhibitor Protein From Tn5, Chain A, domain 1"/>
    <property type="match status" value="1"/>
</dbReference>